<gene>
    <name evidence="1" type="ORF">EYF80_042366</name>
</gene>
<dbReference type="Proteomes" id="UP000314294">
    <property type="component" value="Unassembled WGS sequence"/>
</dbReference>
<proteinExistence type="predicted"/>
<name>A0A4Z2G3H8_9TELE</name>
<evidence type="ECO:0000313" key="2">
    <source>
        <dbReference type="Proteomes" id="UP000314294"/>
    </source>
</evidence>
<reference evidence="1 2" key="1">
    <citation type="submission" date="2019-03" db="EMBL/GenBank/DDBJ databases">
        <title>First draft genome of Liparis tanakae, snailfish: a comprehensive survey of snailfish specific genes.</title>
        <authorList>
            <person name="Kim W."/>
            <person name="Song I."/>
            <person name="Jeong J.-H."/>
            <person name="Kim D."/>
            <person name="Kim S."/>
            <person name="Ryu S."/>
            <person name="Song J.Y."/>
            <person name="Lee S.K."/>
        </authorList>
    </citation>
    <scope>NUCLEOTIDE SEQUENCE [LARGE SCALE GENOMIC DNA]</scope>
    <source>
        <tissue evidence="1">Muscle</tissue>
    </source>
</reference>
<evidence type="ECO:0000313" key="1">
    <source>
        <dbReference type="EMBL" id="TNN47423.1"/>
    </source>
</evidence>
<sequence>MYTLTPPIPLSSGSACYKSDKVEYQSRSLDLETVSNSSLCIVCEHESYANTVHADEVPKLAGDSPQIGVFGVSRVSSAALCKIVLVSHAKRMWTSHMVAISNASSSEP</sequence>
<protein>
    <submittedName>
        <fullName evidence="1">Uncharacterized protein</fullName>
    </submittedName>
</protein>
<dbReference type="EMBL" id="SRLO01000743">
    <property type="protein sequence ID" value="TNN47423.1"/>
    <property type="molecule type" value="Genomic_DNA"/>
</dbReference>
<keyword evidence="2" id="KW-1185">Reference proteome</keyword>
<organism evidence="1 2">
    <name type="scientific">Liparis tanakae</name>
    <name type="common">Tanaka's snailfish</name>
    <dbReference type="NCBI Taxonomy" id="230148"/>
    <lineage>
        <taxon>Eukaryota</taxon>
        <taxon>Metazoa</taxon>
        <taxon>Chordata</taxon>
        <taxon>Craniata</taxon>
        <taxon>Vertebrata</taxon>
        <taxon>Euteleostomi</taxon>
        <taxon>Actinopterygii</taxon>
        <taxon>Neopterygii</taxon>
        <taxon>Teleostei</taxon>
        <taxon>Neoteleostei</taxon>
        <taxon>Acanthomorphata</taxon>
        <taxon>Eupercaria</taxon>
        <taxon>Perciformes</taxon>
        <taxon>Cottioidei</taxon>
        <taxon>Cottales</taxon>
        <taxon>Liparidae</taxon>
        <taxon>Liparis</taxon>
    </lineage>
</organism>
<comment type="caution">
    <text evidence="1">The sequence shown here is derived from an EMBL/GenBank/DDBJ whole genome shotgun (WGS) entry which is preliminary data.</text>
</comment>
<dbReference type="AlphaFoldDB" id="A0A4Z2G3H8"/>
<accession>A0A4Z2G3H8</accession>